<accession>A0A9W7EQL7</accession>
<dbReference type="GO" id="GO:0003755">
    <property type="term" value="F:peptidyl-prolyl cis-trans isomerase activity"/>
    <property type="evidence" value="ECO:0007669"/>
    <property type="project" value="UniProtKB-KW"/>
</dbReference>
<organism evidence="9 10">
    <name type="scientific">Triparma strigata</name>
    <dbReference type="NCBI Taxonomy" id="1606541"/>
    <lineage>
        <taxon>Eukaryota</taxon>
        <taxon>Sar</taxon>
        <taxon>Stramenopiles</taxon>
        <taxon>Ochrophyta</taxon>
        <taxon>Bolidophyceae</taxon>
        <taxon>Parmales</taxon>
        <taxon>Triparmaceae</taxon>
        <taxon>Triparma</taxon>
    </lineage>
</organism>
<dbReference type="PROSITE" id="PS50059">
    <property type="entry name" value="FKBP_PPIASE"/>
    <property type="match status" value="1"/>
</dbReference>
<dbReference type="Gene3D" id="3.10.50.40">
    <property type="match status" value="1"/>
</dbReference>
<feature type="chain" id="PRO_5040807123" description="peptidylprolyl isomerase" evidence="7">
    <location>
        <begin position="17"/>
        <end position="222"/>
    </location>
</feature>
<feature type="region of interest" description="Disordered" evidence="6">
    <location>
        <begin position="55"/>
        <end position="76"/>
    </location>
</feature>
<dbReference type="EC" id="5.2.1.8" evidence="2 5"/>
<evidence type="ECO:0000313" key="10">
    <source>
        <dbReference type="Proteomes" id="UP001165085"/>
    </source>
</evidence>
<keyword evidence="7" id="KW-0732">Signal</keyword>
<dbReference type="InterPro" id="IPR001179">
    <property type="entry name" value="PPIase_FKBP_dom"/>
</dbReference>
<keyword evidence="10" id="KW-1185">Reference proteome</keyword>
<evidence type="ECO:0000256" key="2">
    <source>
        <dbReference type="ARBA" id="ARBA00013194"/>
    </source>
</evidence>
<dbReference type="Pfam" id="PF00254">
    <property type="entry name" value="FKBP_C"/>
    <property type="match status" value="1"/>
</dbReference>
<evidence type="ECO:0000256" key="3">
    <source>
        <dbReference type="ARBA" id="ARBA00023110"/>
    </source>
</evidence>
<evidence type="ECO:0000256" key="6">
    <source>
        <dbReference type="SAM" id="MobiDB-lite"/>
    </source>
</evidence>
<dbReference type="Proteomes" id="UP001165085">
    <property type="component" value="Unassembled WGS sequence"/>
</dbReference>
<feature type="signal peptide" evidence="7">
    <location>
        <begin position="1"/>
        <end position="16"/>
    </location>
</feature>
<evidence type="ECO:0000313" key="9">
    <source>
        <dbReference type="EMBL" id="GMH87182.1"/>
    </source>
</evidence>
<name>A0A9W7EQL7_9STRA</name>
<dbReference type="InterPro" id="IPR046357">
    <property type="entry name" value="PPIase_dom_sf"/>
</dbReference>
<feature type="domain" description="PPIase FKBP-type" evidence="8">
    <location>
        <begin position="108"/>
        <end position="219"/>
    </location>
</feature>
<reference evidence="10" key="1">
    <citation type="journal article" date="2023" name="Commun. Biol.">
        <title>Genome analysis of Parmales, the sister group of diatoms, reveals the evolutionary specialization of diatoms from phago-mixotrophs to photoautotrophs.</title>
        <authorList>
            <person name="Ban H."/>
            <person name="Sato S."/>
            <person name="Yoshikawa S."/>
            <person name="Yamada K."/>
            <person name="Nakamura Y."/>
            <person name="Ichinomiya M."/>
            <person name="Sato N."/>
            <person name="Blanc-Mathieu R."/>
            <person name="Endo H."/>
            <person name="Kuwata A."/>
            <person name="Ogata H."/>
        </authorList>
    </citation>
    <scope>NUCLEOTIDE SEQUENCE [LARGE SCALE GENOMIC DNA]</scope>
    <source>
        <strain evidence="10">NIES 3701</strain>
    </source>
</reference>
<dbReference type="SUPFAM" id="SSF54534">
    <property type="entry name" value="FKBP-like"/>
    <property type="match status" value="1"/>
</dbReference>
<evidence type="ECO:0000256" key="7">
    <source>
        <dbReference type="SAM" id="SignalP"/>
    </source>
</evidence>
<dbReference type="PANTHER" id="PTHR43811">
    <property type="entry name" value="FKBP-TYPE PEPTIDYL-PROLYL CIS-TRANS ISOMERASE FKPA"/>
    <property type="match status" value="1"/>
</dbReference>
<proteinExistence type="predicted"/>
<evidence type="ECO:0000256" key="5">
    <source>
        <dbReference type="PROSITE-ProRule" id="PRU00277"/>
    </source>
</evidence>
<dbReference type="PANTHER" id="PTHR43811:SF26">
    <property type="entry name" value="PEPTIDYL-PROLYL CIS-TRANS ISOMERASE FKBP16-1, CHLOROPLASTIC"/>
    <property type="match status" value="1"/>
</dbReference>
<evidence type="ECO:0000259" key="8">
    <source>
        <dbReference type="PROSITE" id="PS50059"/>
    </source>
</evidence>
<comment type="catalytic activity">
    <reaction evidence="1 5">
        <text>[protein]-peptidylproline (omega=180) = [protein]-peptidylproline (omega=0)</text>
        <dbReference type="Rhea" id="RHEA:16237"/>
        <dbReference type="Rhea" id="RHEA-COMP:10747"/>
        <dbReference type="Rhea" id="RHEA-COMP:10748"/>
        <dbReference type="ChEBI" id="CHEBI:83833"/>
        <dbReference type="ChEBI" id="CHEBI:83834"/>
        <dbReference type="EC" id="5.2.1.8"/>
    </reaction>
</comment>
<keyword evidence="4 5" id="KW-0413">Isomerase</keyword>
<keyword evidence="3 5" id="KW-0697">Rotamase</keyword>
<gene>
    <name evidence="9" type="ORF">TrST_g6230</name>
</gene>
<evidence type="ECO:0000256" key="1">
    <source>
        <dbReference type="ARBA" id="ARBA00000971"/>
    </source>
</evidence>
<dbReference type="AlphaFoldDB" id="A0A9W7EQL7"/>
<dbReference type="OrthoDB" id="1902587at2759"/>
<comment type="caution">
    <text evidence="9">The sequence shown here is derived from an EMBL/GenBank/DDBJ whole genome shotgun (WGS) entry which is preliminary data.</text>
</comment>
<dbReference type="EMBL" id="BRXY01000324">
    <property type="protein sequence ID" value="GMH87182.1"/>
    <property type="molecule type" value="Genomic_DNA"/>
</dbReference>
<protein>
    <recommendedName>
        <fullName evidence="2 5">peptidylprolyl isomerase</fullName>
        <ecNumber evidence="2 5">5.2.1.8</ecNumber>
    </recommendedName>
</protein>
<evidence type="ECO:0000256" key="4">
    <source>
        <dbReference type="ARBA" id="ARBA00023235"/>
    </source>
</evidence>
<sequence>MWLSFIFALLVAGALGLSPTPQSPRQSPPSKSRRLALKSWPVLLIPHVANAATSLPEEARQGTMGAGNKEDSEPIPYEKYKKLPSGLTLADQPQTRVIRDPSKIVKKGSKVNVQWVLRKANGYFVDSSEVQGDVPFIFTVGDGTAIAGFDEGVVGMVQGGTRRLVVPLNLAYSQGLDNGRPGPLPKGFGPKQQIKRVMEVRKDVPGEYLFFEIAMQRVQNTE</sequence>